<proteinExistence type="evidence at transcript level"/>
<dbReference type="InterPro" id="IPR001309">
    <property type="entry name" value="Pept_C14_p20"/>
</dbReference>
<dbReference type="SUPFAM" id="SSF52129">
    <property type="entry name" value="Caspase-like"/>
    <property type="match status" value="1"/>
</dbReference>
<evidence type="ECO:0000256" key="5">
    <source>
        <dbReference type="ARBA" id="ARBA00023145"/>
    </source>
</evidence>
<dbReference type="InterPro" id="IPR033139">
    <property type="entry name" value="Caspase_cys_AS"/>
</dbReference>
<dbReference type="PANTHER" id="PTHR10454">
    <property type="entry name" value="CASPASE"/>
    <property type="match status" value="1"/>
</dbReference>
<evidence type="ECO:0000259" key="9">
    <source>
        <dbReference type="PROSITE" id="PS50208"/>
    </source>
</evidence>
<dbReference type="InterPro" id="IPR015917">
    <property type="entry name" value="Pept_C14A"/>
</dbReference>
<evidence type="ECO:0000256" key="6">
    <source>
        <dbReference type="RuleBase" id="RU003971"/>
    </source>
</evidence>
<dbReference type="PROSITE" id="PS50207">
    <property type="entry name" value="CASPASE_P10"/>
    <property type="match status" value="1"/>
</dbReference>
<protein>
    <submittedName>
        <fullName evidence="10">Caspase</fullName>
    </submittedName>
</protein>
<dbReference type="InterPro" id="IPR002138">
    <property type="entry name" value="Pept_C14_p10"/>
</dbReference>
<dbReference type="PROSITE" id="PS50208">
    <property type="entry name" value="CASPASE_P20"/>
    <property type="match status" value="1"/>
</dbReference>
<reference evidence="10" key="1">
    <citation type="journal article" date="2015" name="Fish Shellfish Immunol.">
        <title>Interaction study of a novel Macrobrachium rosenbergii effector caspase with B2 and capsid proteins of M.rosenbergii nodavirus reveals their roles in apoptosis.</title>
        <authorList>
            <person name="Youngcharoen S."/>
            <person name="Senapin S."/>
            <person name="Lertwimol T."/>
            <person name="Longyant S."/>
            <person name="Sithigorngul P."/>
            <person name="Flegel T.W."/>
            <person name="Chaivisuthangkura P."/>
        </authorList>
    </citation>
    <scope>NUCLEOTIDE SEQUENCE</scope>
</reference>
<dbReference type="EMBL" id="KF878972">
    <property type="protein sequence ID" value="AIT55910.1"/>
    <property type="molecule type" value="mRNA"/>
</dbReference>
<dbReference type="GO" id="GO:0005737">
    <property type="term" value="C:cytoplasm"/>
    <property type="evidence" value="ECO:0007669"/>
    <property type="project" value="TreeGrafter"/>
</dbReference>
<dbReference type="GO" id="GO:0043525">
    <property type="term" value="P:positive regulation of neuron apoptotic process"/>
    <property type="evidence" value="ECO:0007669"/>
    <property type="project" value="TreeGrafter"/>
</dbReference>
<evidence type="ECO:0000313" key="10">
    <source>
        <dbReference type="EMBL" id="AIT55910.1"/>
    </source>
</evidence>
<evidence type="ECO:0000256" key="4">
    <source>
        <dbReference type="ARBA" id="ARBA00022807"/>
    </source>
</evidence>
<dbReference type="GO" id="GO:0006508">
    <property type="term" value="P:proteolysis"/>
    <property type="evidence" value="ECO:0007669"/>
    <property type="project" value="UniProtKB-KW"/>
</dbReference>
<keyword evidence="5" id="KW-0865">Zymogen</keyword>
<dbReference type="GO" id="GO:0004197">
    <property type="term" value="F:cysteine-type endopeptidase activity"/>
    <property type="evidence" value="ECO:0007669"/>
    <property type="project" value="InterPro"/>
</dbReference>
<name>A0A0G2RAB7_MACRS</name>
<evidence type="ECO:0000256" key="2">
    <source>
        <dbReference type="ARBA" id="ARBA00022670"/>
    </source>
</evidence>
<dbReference type="InterPro" id="IPR002398">
    <property type="entry name" value="Pept_C14"/>
</dbReference>
<sequence length="318" mass="35871">MDSVDKAEKTNSAPESSQRGGSQSLSDNPDSNKFGTTDDTIDSSRTVAEMPVDSSSNYYNMSHEKRGLAIVISYSEFDDPNSLAPRKCASHDADLCKASLERLGYEVKPHLENPKKDELLNILKAASRYDHSDCDSLIVVFMSHGKHDEKTNKEYVFARDREVLTSQLWENFTAENCPTLAGKPKMFFIQACRGDKTDGGVLVKKRKAAIVTDHVTITPKTEEYSIPVYADMLVMWATYPGMFAFKSPRFGEETSVFIHFLTKVLDEEGSREDLASMLLRVTREVGIEYESRSTSEDLHKKKQIPYTMSTLMRKVKFV</sequence>
<feature type="compositionally biased region" description="Polar residues" evidence="7">
    <location>
        <begin position="10"/>
        <end position="46"/>
    </location>
</feature>
<dbReference type="SMART" id="SM00115">
    <property type="entry name" value="CASc"/>
    <property type="match status" value="1"/>
</dbReference>
<dbReference type="GO" id="GO:0006915">
    <property type="term" value="P:apoptotic process"/>
    <property type="evidence" value="ECO:0007669"/>
    <property type="project" value="TreeGrafter"/>
</dbReference>
<dbReference type="PRINTS" id="PR00376">
    <property type="entry name" value="IL1BCENZYME"/>
</dbReference>
<dbReference type="PANTHER" id="PTHR10454:SF232">
    <property type="entry name" value="AT03047P-RELATED"/>
    <property type="match status" value="1"/>
</dbReference>
<dbReference type="InterPro" id="IPR011600">
    <property type="entry name" value="Pept_C14_caspase"/>
</dbReference>
<comment type="similarity">
    <text evidence="1 6">Belongs to the peptidase C14A family.</text>
</comment>
<evidence type="ECO:0000259" key="8">
    <source>
        <dbReference type="PROSITE" id="PS50207"/>
    </source>
</evidence>
<dbReference type="InterPro" id="IPR029030">
    <property type="entry name" value="Caspase-like_dom_sf"/>
</dbReference>
<feature type="region of interest" description="Disordered" evidence="7">
    <location>
        <begin position="1"/>
        <end position="48"/>
    </location>
</feature>
<evidence type="ECO:0000256" key="7">
    <source>
        <dbReference type="SAM" id="MobiDB-lite"/>
    </source>
</evidence>
<dbReference type="Gene3D" id="3.40.50.1460">
    <property type="match status" value="1"/>
</dbReference>
<dbReference type="AlphaFoldDB" id="A0A0G2RAB7"/>
<keyword evidence="3" id="KW-0378">Hydrolase</keyword>
<dbReference type="PROSITE" id="PS01121">
    <property type="entry name" value="CASPASE_HIS"/>
    <property type="match status" value="1"/>
</dbReference>
<evidence type="ECO:0000256" key="1">
    <source>
        <dbReference type="ARBA" id="ARBA00010134"/>
    </source>
</evidence>
<dbReference type="PROSITE" id="PS01122">
    <property type="entry name" value="CASPASE_CYS"/>
    <property type="match status" value="1"/>
</dbReference>
<feature type="domain" description="Caspase family p20" evidence="9">
    <location>
        <begin position="65"/>
        <end position="196"/>
    </location>
</feature>
<dbReference type="Pfam" id="PF00656">
    <property type="entry name" value="Peptidase_C14"/>
    <property type="match status" value="1"/>
</dbReference>
<organism evidence="10">
    <name type="scientific">Macrobrachium rosenbergii</name>
    <name type="common">Giant fresh water prawn</name>
    <dbReference type="NCBI Taxonomy" id="79674"/>
    <lineage>
        <taxon>Eukaryota</taxon>
        <taxon>Metazoa</taxon>
        <taxon>Ecdysozoa</taxon>
        <taxon>Arthropoda</taxon>
        <taxon>Crustacea</taxon>
        <taxon>Multicrustacea</taxon>
        <taxon>Malacostraca</taxon>
        <taxon>Eumalacostraca</taxon>
        <taxon>Eucarida</taxon>
        <taxon>Decapoda</taxon>
        <taxon>Pleocyemata</taxon>
        <taxon>Caridea</taxon>
        <taxon>Palaemonoidea</taxon>
        <taxon>Palaemonidae</taxon>
        <taxon>Macrobrachium</taxon>
    </lineage>
</organism>
<keyword evidence="4" id="KW-0788">Thiol protease</keyword>
<accession>A0A0G2RAB7</accession>
<feature type="domain" description="Caspase family p10" evidence="8">
    <location>
        <begin position="222"/>
        <end position="318"/>
    </location>
</feature>
<dbReference type="InterPro" id="IPR016129">
    <property type="entry name" value="Caspase_his_AS"/>
</dbReference>
<keyword evidence="2" id="KW-0645">Protease</keyword>
<evidence type="ECO:0000256" key="3">
    <source>
        <dbReference type="ARBA" id="ARBA00022801"/>
    </source>
</evidence>